<dbReference type="Pfam" id="PF01417">
    <property type="entry name" value="ENTH"/>
    <property type="match status" value="1"/>
</dbReference>
<dbReference type="Proteomes" id="UP000827721">
    <property type="component" value="Unassembled WGS sequence"/>
</dbReference>
<dbReference type="PROSITE" id="PS50942">
    <property type="entry name" value="ENTH"/>
    <property type="match status" value="1"/>
</dbReference>
<comment type="caution">
    <text evidence="7">The sequence shown here is derived from an EMBL/GenBank/DDBJ whole genome shotgun (WGS) entry which is preliminary data.</text>
</comment>
<dbReference type="SUPFAM" id="SSF48464">
    <property type="entry name" value="ENTH/VHS domain"/>
    <property type="match status" value="1"/>
</dbReference>
<dbReference type="PANTHER" id="PTHR12276:SF116">
    <property type="entry name" value="ENTH_VHS FAMILY PROTEIN"/>
    <property type="match status" value="1"/>
</dbReference>
<dbReference type="CDD" id="cd03571">
    <property type="entry name" value="ENTH"/>
    <property type="match status" value="1"/>
</dbReference>
<comment type="subcellular location">
    <subcellularLocation>
        <location evidence="1">Cytoplasmic vesicle</location>
        <location evidence="1">Clathrin-coated vesicle</location>
    </subcellularLocation>
    <subcellularLocation>
        <location evidence="2">Golgi apparatus</location>
    </subcellularLocation>
</comment>
<sequence length="341" mass="38865">MSILSRNINGNMGSSSSFHEFKKQASFFFKEKIKTARLALTDVTPAELLTEEATNGNPWSPDTRIMGSISRAAFEVDDYWRIVEILHKRFSNFERKNWRVSHNSLVVLEHLLTHGPESVAEEFQSDKDVIREMGSFKYIDEKGFNWGLAVRKKSERILKLLEKGPLLKEERDRARKLTRGIQGFGSFCQRSSEKGILQESSRGTFGRCNSQFNNYENEENQLPLSNEGGLMQKVDRTQRINEDAILEFGMKIENLSSHEGFSDEQMLENPETETSFKENMAPNKEESHKWNFTGESNALLDGRDDDSTGEIFIEDDHPLSETENQITASLLSAIDGSMQGC</sequence>
<reference evidence="7 8" key="1">
    <citation type="submission" date="2021-02" db="EMBL/GenBank/DDBJ databases">
        <title>Plant Genome Project.</title>
        <authorList>
            <person name="Zhang R.-G."/>
        </authorList>
    </citation>
    <scope>NUCLEOTIDE SEQUENCE [LARGE SCALE GENOMIC DNA]</scope>
    <source>
        <tissue evidence="7">Leaves</tissue>
    </source>
</reference>
<feature type="domain" description="ENTH" evidence="6">
    <location>
        <begin position="38"/>
        <end position="171"/>
    </location>
</feature>
<dbReference type="InterPro" id="IPR013809">
    <property type="entry name" value="ENTH"/>
</dbReference>
<feature type="region of interest" description="Disordered" evidence="5">
    <location>
        <begin position="300"/>
        <end position="320"/>
    </location>
</feature>
<evidence type="ECO:0000259" key="6">
    <source>
        <dbReference type="PROSITE" id="PS50942"/>
    </source>
</evidence>
<keyword evidence="4" id="KW-0968">Cytoplasmic vesicle</keyword>
<evidence type="ECO:0000256" key="3">
    <source>
        <dbReference type="ARBA" id="ARBA00023034"/>
    </source>
</evidence>
<dbReference type="SMART" id="SM00273">
    <property type="entry name" value="ENTH"/>
    <property type="match status" value="1"/>
</dbReference>
<name>A0ABQ8H818_9ROSI</name>
<protein>
    <recommendedName>
        <fullName evidence="6">ENTH domain-containing protein</fullName>
    </recommendedName>
</protein>
<evidence type="ECO:0000313" key="8">
    <source>
        <dbReference type="Proteomes" id="UP000827721"/>
    </source>
</evidence>
<proteinExistence type="predicted"/>
<keyword evidence="8" id="KW-1185">Reference proteome</keyword>
<evidence type="ECO:0000256" key="1">
    <source>
        <dbReference type="ARBA" id="ARBA00004132"/>
    </source>
</evidence>
<gene>
    <name evidence="7" type="ORF">JRO89_XS13G0124700</name>
</gene>
<dbReference type="InterPro" id="IPR008942">
    <property type="entry name" value="ENTH_VHS"/>
</dbReference>
<dbReference type="Gene3D" id="1.25.40.90">
    <property type="match status" value="1"/>
</dbReference>
<organism evidence="7 8">
    <name type="scientific">Xanthoceras sorbifolium</name>
    <dbReference type="NCBI Taxonomy" id="99658"/>
    <lineage>
        <taxon>Eukaryota</taxon>
        <taxon>Viridiplantae</taxon>
        <taxon>Streptophyta</taxon>
        <taxon>Embryophyta</taxon>
        <taxon>Tracheophyta</taxon>
        <taxon>Spermatophyta</taxon>
        <taxon>Magnoliopsida</taxon>
        <taxon>eudicotyledons</taxon>
        <taxon>Gunneridae</taxon>
        <taxon>Pentapetalae</taxon>
        <taxon>rosids</taxon>
        <taxon>malvids</taxon>
        <taxon>Sapindales</taxon>
        <taxon>Sapindaceae</taxon>
        <taxon>Xanthoceroideae</taxon>
        <taxon>Xanthoceras</taxon>
    </lineage>
</organism>
<evidence type="ECO:0000313" key="7">
    <source>
        <dbReference type="EMBL" id="KAH7550041.1"/>
    </source>
</evidence>
<keyword evidence="3" id="KW-0333">Golgi apparatus</keyword>
<evidence type="ECO:0000256" key="4">
    <source>
        <dbReference type="ARBA" id="ARBA00023329"/>
    </source>
</evidence>
<evidence type="ECO:0000256" key="5">
    <source>
        <dbReference type="SAM" id="MobiDB-lite"/>
    </source>
</evidence>
<dbReference type="EMBL" id="JAFEMO010000013">
    <property type="protein sequence ID" value="KAH7550041.1"/>
    <property type="molecule type" value="Genomic_DNA"/>
</dbReference>
<evidence type="ECO:0000256" key="2">
    <source>
        <dbReference type="ARBA" id="ARBA00004555"/>
    </source>
</evidence>
<accession>A0ABQ8H818</accession>
<dbReference type="PANTHER" id="PTHR12276">
    <property type="entry name" value="EPSIN/ENT-RELATED"/>
    <property type="match status" value="1"/>
</dbReference>